<dbReference type="Proteomes" id="UP000005242">
    <property type="component" value="Unassembled WGS sequence"/>
</dbReference>
<organism evidence="1 2">
    <name type="scientific">Wallemia mellicola (strain ATCC MYA-4683 / CBS 633.66)</name>
    <name type="common">Wallemia sebi (CBS 633.66)</name>
    <dbReference type="NCBI Taxonomy" id="671144"/>
    <lineage>
        <taxon>Eukaryota</taxon>
        <taxon>Fungi</taxon>
        <taxon>Dikarya</taxon>
        <taxon>Basidiomycota</taxon>
        <taxon>Wallemiomycotina</taxon>
        <taxon>Wallemiomycetes</taxon>
        <taxon>Wallemiales</taxon>
        <taxon>Wallemiaceae</taxon>
        <taxon>Wallemia</taxon>
    </lineage>
</organism>
<evidence type="ECO:0000313" key="2">
    <source>
        <dbReference type="Proteomes" id="UP000005242"/>
    </source>
</evidence>
<gene>
    <name evidence="1" type="ORF">WALSEDRAFT_67051</name>
</gene>
<reference evidence="1 2" key="1">
    <citation type="journal article" date="2012" name="Fungal Genet. Biol.">
        <title>The genome of the xerotolerant mold Wallemia sebi reveals adaptations to osmotic stress and suggests cryptic sexual reproduction.</title>
        <authorList>
            <person name="Padamsee M."/>
            <person name="Kumar T.K.A."/>
            <person name="Riley R."/>
            <person name="Binder M."/>
            <person name="Boyd A."/>
            <person name="Calvo A.M."/>
            <person name="Furukawa K."/>
            <person name="Hesse C."/>
            <person name="Hohmann S."/>
            <person name="James T.Y."/>
            <person name="LaButti K."/>
            <person name="Lapidus A."/>
            <person name="Lindquist E."/>
            <person name="Lucas S."/>
            <person name="Miller K."/>
            <person name="Shantappa S."/>
            <person name="Grigoriev I.V."/>
            <person name="Hibbett D.S."/>
            <person name="McLaughlin D.J."/>
            <person name="Spatafora J.W."/>
            <person name="Aime M.C."/>
        </authorList>
    </citation>
    <scope>NUCLEOTIDE SEQUENCE [LARGE SCALE GENOMIC DNA]</scope>
    <source>
        <strain evidence="2">ATCC MYA-4683 / CBS 633.66</strain>
    </source>
</reference>
<dbReference type="KEGG" id="wse:WALSEDRAFT_67051"/>
<proteinExistence type="predicted"/>
<dbReference type="EMBL" id="JH668223">
    <property type="protein sequence ID" value="EIM24213.1"/>
    <property type="molecule type" value="Genomic_DNA"/>
</dbReference>
<name>I4YJS1_WALMC</name>
<dbReference type="AlphaFoldDB" id="I4YJS1"/>
<dbReference type="HOGENOM" id="CLU_1769520_0_0_1"/>
<evidence type="ECO:0008006" key="3">
    <source>
        <dbReference type="Google" id="ProtNLM"/>
    </source>
</evidence>
<sequence length="147" mass="16778">MSESDKIKELNIRDLLNLSNSLNKSIKQLEHSRQQLIFDHHYELIVSSDKISGMKQSLEELTPTAEKLNEQLSKITKVEDLTKLKRVVLIEQIVSLPDKLQLLVNDGKLDAAISLYNQQRNNIEKLINAKIEGVSRINSKCMSIIKV</sequence>
<keyword evidence="2" id="KW-1185">Reference proteome</keyword>
<dbReference type="InParanoid" id="I4YJS1"/>
<evidence type="ECO:0000313" key="1">
    <source>
        <dbReference type="EMBL" id="EIM24213.1"/>
    </source>
</evidence>
<dbReference type="Pfam" id="PF08700">
    <property type="entry name" value="VPS51_Exo84_N"/>
    <property type="match status" value="1"/>
</dbReference>
<dbReference type="GeneID" id="18475205"/>
<accession>I4YJS1</accession>
<protein>
    <recommendedName>
        <fullName evidence="3">Vacuolar protein sorting-associated protein 51 homolog</fullName>
    </recommendedName>
</protein>
<dbReference type="OrthoDB" id="203678at2759"/>
<dbReference type="RefSeq" id="XP_006956031.1">
    <property type="nucleotide sequence ID" value="XM_006955969.1"/>
</dbReference>